<evidence type="ECO:0000256" key="3">
    <source>
        <dbReference type="ARBA" id="ARBA00004663"/>
    </source>
</evidence>
<comment type="catalytic activity">
    <reaction evidence="18 19">
        <text>alpha-ribazole 5'-phosphate + adenosylcob(III)inamide-GDP = adenosylcob(III)alamin 5'-phosphate + GMP + H(+)</text>
        <dbReference type="Rhea" id="RHEA:23560"/>
        <dbReference type="ChEBI" id="CHEBI:15378"/>
        <dbReference type="ChEBI" id="CHEBI:57918"/>
        <dbReference type="ChEBI" id="CHEBI:58115"/>
        <dbReference type="ChEBI" id="CHEBI:60487"/>
        <dbReference type="ChEBI" id="CHEBI:60493"/>
        <dbReference type="EC" id="2.7.8.26"/>
    </reaction>
</comment>
<keyword evidence="10 19" id="KW-0812">Transmembrane</keyword>
<evidence type="ECO:0000256" key="1">
    <source>
        <dbReference type="ARBA" id="ARBA00001946"/>
    </source>
</evidence>
<feature type="transmembrane region" description="Helical" evidence="19">
    <location>
        <begin position="171"/>
        <end position="189"/>
    </location>
</feature>
<evidence type="ECO:0000256" key="9">
    <source>
        <dbReference type="ARBA" id="ARBA00022679"/>
    </source>
</evidence>
<comment type="pathway">
    <text evidence="3 19">Cofactor biosynthesis; adenosylcobalamin biosynthesis; adenosylcobalamin from cob(II)yrinate a,c-diamide: step 7/7.</text>
</comment>
<dbReference type="GO" id="GO:0051073">
    <property type="term" value="F:adenosylcobinamide-GDP ribazoletransferase activity"/>
    <property type="evidence" value="ECO:0007669"/>
    <property type="project" value="UniProtKB-UniRule"/>
</dbReference>
<protein>
    <recommendedName>
        <fullName evidence="6 19">Adenosylcobinamide-GDP ribazoletransferase</fullName>
        <ecNumber evidence="5 19">2.7.8.26</ecNumber>
    </recommendedName>
    <alternativeName>
        <fullName evidence="16 19">Cobalamin synthase</fullName>
    </alternativeName>
    <alternativeName>
        <fullName evidence="15 19">Cobalamin-5'-phosphate synthase</fullName>
    </alternativeName>
</protein>
<dbReference type="EMBL" id="CP033169">
    <property type="protein sequence ID" value="AYO30891.1"/>
    <property type="molecule type" value="Genomic_DNA"/>
</dbReference>
<name>A0A3G2R660_9FIRM</name>
<dbReference type="GO" id="GO:0008818">
    <property type="term" value="F:cobalamin 5'-phosphate synthase activity"/>
    <property type="evidence" value="ECO:0007669"/>
    <property type="project" value="UniProtKB-UniRule"/>
</dbReference>
<dbReference type="RefSeq" id="WP_120767400.1">
    <property type="nucleotide sequence ID" value="NZ_CP033169.1"/>
</dbReference>
<sequence>MGFYVALLFLTRIPLPQIMLDDRKIASSIPFFPLAGAVIGGILSFTFLLGEKVLPLQVLPVIITTAWGSITGGMHIDGFADTMDGIFCGGGREKKLSVMKDSRIGAYGAMGVVLLLLFKISLTGSLSRQYLIPALILAPVLSRWVMTYAIILFPYARESGLGRAFSLYKNPWYFITSSVIAIGIAILVAKAMGFIIALIVIVAGFVLIKYIIGQLGGLTGDTYGAINELCEIVVLLIFVILSNKG</sequence>
<evidence type="ECO:0000256" key="15">
    <source>
        <dbReference type="ARBA" id="ARBA00032605"/>
    </source>
</evidence>
<dbReference type="GO" id="GO:0005886">
    <property type="term" value="C:plasma membrane"/>
    <property type="evidence" value="ECO:0007669"/>
    <property type="project" value="UniProtKB-SubCell"/>
</dbReference>
<dbReference type="HAMAP" id="MF_00719">
    <property type="entry name" value="CobS"/>
    <property type="match status" value="1"/>
</dbReference>
<proteinExistence type="inferred from homology"/>
<keyword evidence="21" id="KW-1185">Reference proteome</keyword>
<dbReference type="Pfam" id="PF02654">
    <property type="entry name" value="CobS"/>
    <property type="match status" value="1"/>
</dbReference>
<evidence type="ECO:0000256" key="11">
    <source>
        <dbReference type="ARBA" id="ARBA00022842"/>
    </source>
</evidence>
<feature type="transmembrane region" description="Helical" evidence="19">
    <location>
        <begin position="224"/>
        <end position="241"/>
    </location>
</feature>
<accession>A0A3G2R660</accession>
<dbReference type="UniPathway" id="UPA00148">
    <property type="reaction ID" value="UER00238"/>
</dbReference>
<dbReference type="InterPro" id="IPR003805">
    <property type="entry name" value="CobS"/>
</dbReference>
<evidence type="ECO:0000256" key="2">
    <source>
        <dbReference type="ARBA" id="ARBA00004651"/>
    </source>
</evidence>
<evidence type="ECO:0000256" key="16">
    <source>
        <dbReference type="ARBA" id="ARBA00032853"/>
    </source>
</evidence>
<dbReference type="EC" id="2.7.8.26" evidence="5 19"/>
<dbReference type="Proteomes" id="UP000280960">
    <property type="component" value="Chromosome"/>
</dbReference>
<keyword evidence="7 19" id="KW-1003">Cell membrane</keyword>
<feature type="transmembrane region" description="Helical" evidence="19">
    <location>
        <begin position="104"/>
        <end position="122"/>
    </location>
</feature>
<dbReference type="NCBIfam" id="TIGR00317">
    <property type="entry name" value="cobS"/>
    <property type="match status" value="1"/>
</dbReference>
<comment type="function">
    <text evidence="14 19">Joins adenosylcobinamide-GDP and alpha-ribazole to generate adenosylcobalamin (Ado-cobalamin). Also synthesizes adenosylcobalamin 5'-phosphate from adenosylcobinamide-GDP and alpha-ribazole 5'-phosphate.</text>
</comment>
<keyword evidence="9 19" id="KW-0808">Transferase</keyword>
<evidence type="ECO:0000256" key="18">
    <source>
        <dbReference type="ARBA" id="ARBA00049504"/>
    </source>
</evidence>
<keyword evidence="13 19" id="KW-0472">Membrane</keyword>
<evidence type="ECO:0000256" key="10">
    <source>
        <dbReference type="ARBA" id="ARBA00022692"/>
    </source>
</evidence>
<evidence type="ECO:0000256" key="6">
    <source>
        <dbReference type="ARBA" id="ARBA00015850"/>
    </source>
</evidence>
<comment type="catalytic activity">
    <reaction evidence="17 19">
        <text>alpha-ribazole + adenosylcob(III)inamide-GDP = adenosylcob(III)alamin + GMP + H(+)</text>
        <dbReference type="Rhea" id="RHEA:16049"/>
        <dbReference type="ChEBI" id="CHEBI:10329"/>
        <dbReference type="ChEBI" id="CHEBI:15378"/>
        <dbReference type="ChEBI" id="CHEBI:18408"/>
        <dbReference type="ChEBI" id="CHEBI:58115"/>
        <dbReference type="ChEBI" id="CHEBI:60487"/>
        <dbReference type="EC" id="2.7.8.26"/>
    </reaction>
</comment>
<comment type="similarity">
    <text evidence="4 19">Belongs to the CobS family.</text>
</comment>
<dbReference type="KEGG" id="bacg:D2962_09935"/>
<evidence type="ECO:0000256" key="14">
    <source>
        <dbReference type="ARBA" id="ARBA00025228"/>
    </source>
</evidence>
<keyword evidence="12 19" id="KW-1133">Transmembrane helix</keyword>
<evidence type="ECO:0000256" key="13">
    <source>
        <dbReference type="ARBA" id="ARBA00023136"/>
    </source>
</evidence>
<keyword evidence="11 19" id="KW-0460">Magnesium</keyword>
<evidence type="ECO:0000256" key="17">
    <source>
        <dbReference type="ARBA" id="ARBA00048623"/>
    </source>
</evidence>
<evidence type="ECO:0000313" key="20">
    <source>
        <dbReference type="EMBL" id="AYO30891.1"/>
    </source>
</evidence>
<feature type="transmembrane region" description="Helical" evidence="19">
    <location>
        <begin position="194"/>
        <end position="212"/>
    </location>
</feature>
<keyword evidence="8 19" id="KW-0169">Cobalamin biosynthesis</keyword>
<evidence type="ECO:0000256" key="5">
    <source>
        <dbReference type="ARBA" id="ARBA00013200"/>
    </source>
</evidence>
<evidence type="ECO:0000256" key="19">
    <source>
        <dbReference type="HAMAP-Rule" id="MF_00719"/>
    </source>
</evidence>
<organism evidence="20 21">
    <name type="scientific">Biomaibacter acetigenes</name>
    <dbReference type="NCBI Taxonomy" id="2316383"/>
    <lineage>
        <taxon>Bacteria</taxon>
        <taxon>Bacillati</taxon>
        <taxon>Bacillota</taxon>
        <taxon>Clostridia</taxon>
        <taxon>Thermosediminibacterales</taxon>
        <taxon>Tepidanaerobacteraceae</taxon>
        <taxon>Biomaibacter</taxon>
    </lineage>
</organism>
<comment type="cofactor">
    <cofactor evidence="1 19">
        <name>Mg(2+)</name>
        <dbReference type="ChEBI" id="CHEBI:18420"/>
    </cofactor>
</comment>
<feature type="transmembrane region" description="Helical" evidence="19">
    <location>
        <begin position="29"/>
        <end position="50"/>
    </location>
</feature>
<evidence type="ECO:0000313" key="21">
    <source>
        <dbReference type="Proteomes" id="UP000280960"/>
    </source>
</evidence>
<evidence type="ECO:0000256" key="4">
    <source>
        <dbReference type="ARBA" id="ARBA00010561"/>
    </source>
</evidence>
<feature type="transmembrane region" description="Helical" evidence="19">
    <location>
        <begin position="134"/>
        <end position="156"/>
    </location>
</feature>
<dbReference type="GO" id="GO:0009236">
    <property type="term" value="P:cobalamin biosynthetic process"/>
    <property type="evidence" value="ECO:0007669"/>
    <property type="project" value="UniProtKB-UniRule"/>
</dbReference>
<comment type="subcellular location">
    <subcellularLocation>
        <location evidence="2 19">Cell membrane</location>
        <topology evidence="2 19">Multi-pass membrane protein</topology>
    </subcellularLocation>
</comment>
<reference evidence="20 21" key="1">
    <citation type="submission" date="2018-10" db="EMBL/GenBank/DDBJ databases">
        <authorList>
            <person name="Zhang X."/>
        </authorList>
    </citation>
    <scope>NUCLEOTIDE SEQUENCE [LARGE SCALE GENOMIC DNA]</scope>
    <source>
        <strain evidence="20 21">SK-G1</strain>
    </source>
</reference>
<evidence type="ECO:0000256" key="12">
    <source>
        <dbReference type="ARBA" id="ARBA00022989"/>
    </source>
</evidence>
<evidence type="ECO:0000256" key="8">
    <source>
        <dbReference type="ARBA" id="ARBA00022573"/>
    </source>
</evidence>
<dbReference type="PANTHER" id="PTHR34148">
    <property type="entry name" value="ADENOSYLCOBINAMIDE-GDP RIBAZOLETRANSFERASE"/>
    <property type="match status" value="1"/>
</dbReference>
<gene>
    <name evidence="19 20" type="primary">cobS</name>
    <name evidence="20" type="ORF">D2962_09935</name>
</gene>
<dbReference type="PANTHER" id="PTHR34148:SF1">
    <property type="entry name" value="ADENOSYLCOBINAMIDE-GDP RIBAZOLETRANSFERASE"/>
    <property type="match status" value="1"/>
</dbReference>
<dbReference type="AlphaFoldDB" id="A0A3G2R660"/>
<evidence type="ECO:0000256" key="7">
    <source>
        <dbReference type="ARBA" id="ARBA00022475"/>
    </source>
</evidence>